<feature type="region of interest" description="Disordered" evidence="7">
    <location>
        <begin position="27"/>
        <end position="85"/>
    </location>
</feature>
<evidence type="ECO:0000313" key="9">
    <source>
        <dbReference type="Proteomes" id="UP001169006"/>
    </source>
</evidence>
<name>A0ABT8T364_9HYPH</name>
<comment type="subcellular location">
    <subcellularLocation>
        <location evidence="6">Cell inner membrane</location>
    </subcellularLocation>
    <subcellularLocation>
        <location evidence="1">Cell membrane</location>
        <topology evidence="1">Single-pass membrane protein</topology>
    </subcellularLocation>
</comment>
<dbReference type="PANTHER" id="PTHR39083:SF1">
    <property type="entry name" value="CYCLIC DI-GMP-BINDING PROTEIN"/>
    <property type="match status" value="1"/>
</dbReference>
<evidence type="ECO:0000256" key="6">
    <source>
        <dbReference type="RuleBase" id="RU365021"/>
    </source>
</evidence>
<comment type="caution">
    <text evidence="8">The sequence shown here is derived from an EMBL/GenBank/DDBJ whole genome shotgun (WGS) entry which is preliminary data.</text>
</comment>
<evidence type="ECO:0000256" key="3">
    <source>
        <dbReference type="ARBA" id="ARBA00022692"/>
    </source>
</evidence>
<dbReference type="PANTHER" id="PTHR39083">
    <property type="entry name" value="CYCLIC DI-GMP-BINDING PROTEIN"/>
    <property type="match status" value="1"/>
</dbReference>
<keyword evidence="2 6" id="KW-1003">Cell membrane</keyword>
<reference evidence="8" key="1">
    <citation type="journal article" date="2015" name="Int. J. Syst. Evol. Microbiol.">
        <title>Rhizobium oryzicola sp. nov., potential plant-growth-promoting endophytic bacteria isolated from rice roots.</title>
        <authorList>
            <person name="Zhang X.X."/>
            <person name="Gao J.S."/>
            <person name="Cao Y.H."/>
            <person name="Sheirdil R.A."/>
            <person name="Wang X.C."/>
            <person name="Zhang L."/>
        </authorList>
    </citation>
    <scope>NUCLEOTIDE SEQUENCE</scope>
    <source>
        <strain evidence="8">05753</strain>
    </source>
</reference>
<keyword evidence="6" id="KW-0135">Cellulose biosynthesis</keyword>
<feature type="transmembrane region" description="Helical" evidence="6">
    <location>
        <begin position="775"/>
        <end position="799"/>
    </location>
</feature>
<accession>A0ABT8T364</accession>
<evidence type="ECO:0000256" key="4">
    <source>
        <dbReference type="ARBA" id="ARBA00022989"/>
    </source>
</evidence>
<keyword evidence="6" id="KW-0997">Cell inner membrane</keyword>
<evidence type="ECO:0000313" key="8">
    <source>
        <dbReference type="EMBL" id="MDO1585073.1"/>
    </source>
</evidence>
<comment type="subunit">
    <text evidence="6">Tightly associated with the cellulose synthase catalytic subunit.</text>
</comment>
<keyword evidence="3 6" id="KW-0812">Transmembrane</keyword>
<feature type="signal peptide" evidence="6">
    <location>
        <begin position="1"/>
        <end position="23"/>
    </location>
</feature>
<feature type="chain" id="PRO_5044964935" description="Cyclic di-GMP-binding protein" evidence="6">
    <location>
        <begin position="24"/>
        <end position="803"/>
    </location>
</feature>
<proteinExistence type="inferred from homology"/>
<comment type="function">
    <text evidence="6">Binds the cellulose synthase activator, bis-(3'-5') cyclic diguanylic acid (c-di-GMP).</text>
</comment>
<comment type="pathway">
    <text evidence="6">Glycan metabolism; bacterial cellulose biosynthesis.</text>
</comment>
<keyword evidence="4 6" id="KW-1133">Transmembrane helix</keyword>
<organism evidence="8 9">
    <name type="scientific">Rhizobium oryzicola</name>
    <dbReference type="NCBI Taxonomy" id="1232668"/>
    <lineage>
        <taxon>Bacteria</taxon>
        <taxon>Pseudomonadati</taxon>
        <taxon>Pseudomonadota</taxon>
        <taxon>Alphaproteobacteria</taxon>
        <taxon>Hyphomicrobiales</taxon>
        <taxon>Rhizobiaceae</taxon>
        <taxon>Rhizobium/Agrobacterium group</taxon>
        <taxon>Rhizobium</taxon>
    </lineage>
</organism>
<dbReference type="Gene3D" id="2.60.120.260">
    <property type="entry name" value="Galactose-binding domain-like"/>
    <property type="match status" value="2"/>
</dbReference>
<evidence type="ECO:0000256" key="1">
    <source>
        <dbReference type="ARBA" id="ARBA00004162"/>
    </source>
</evidence>
<dbReference type="RefSeq" id="WP_302079362.1">
    <property type="nucleotide sequence ID" value="NZ_JAUKWQ010000012.1"/>
</dbReference>
<feature type="region of interest" description="Disordered" evidence="7">
    <location>
        <begin position="621"/>
        <end position="641"/>
    </location>
</feature>
<evidence type="ECO:0000256" key="7">
    <source>
        <dbReference type="SAM" id="MobiDB-lite"/>
    </source>
</evidence>
<reference evidence="8" key="2">
    <citation type="submission" date="2023-07" db="EMBL/GenBank/DDBJ databases">
        <authorList>
            <person name="Sun H."/>
        </authorList>
    </citation>
    <scope>NUCLEOTIDE SEQUENCE</scope>
    <source>
        <strain evidence="8">05753</strain>
    </source>
</reference>
<keyword evidence="6" id="KW-0973">c-di-GMP</keyword>
<comment type="similarity">
    <text evidence="6">Belongs to the AcsB/BcsB family.</text>
</comment>
<gene>
    <name evidence="8" type="ORF">Q2T52_23525</name>
</gene>
<dbReference type="Proteomes" id="UP001169006">
    <property type="component" value="Unassembled WGS sequence"/>
</dbReference>
<dbReference type="Pfam" id="PF03170">
    <property type="entry name" value="BcsB"/>
    <property type="match status" value="1"/>
</dbReference>
<feature type="compositionally biased region" description="Pro residues" evidence="7">
    <location>
        <begin position="37"/>
        <end position="53"/>
    </location>
</feature>
<keyword evidence="5 6" id="KW-0472">Membrane</keyword>
<sequence>MMLPHRPLILLAGLLYLSVPAAAQTPTFDMSRERPPEPPPAPAPVIPPAPTRPAQPTGTTSTPPLEKPALQPTNRPAIASAPRERETEGFRRYLVPYSNLSLTGEIDRKRWAVYLTQEQAQRGDVFHFAFQNSIVTAPEASSLTVLVNDRQIGQVPVSSADAIKNVDLKLQPGILQGGANLIEFRVSQRHRTDCDVRSTYDLWTNIEPEQTFLSFSGLQADSQSVTEAIRAIGVDAYGRSRIRLVVPSLAQPGNADLLMRLAQGLALLSGMPNLTFDVVASGEAANGPGEMTIYVGTYGELQPLVSVLPQTAQAAPVTTLLDEQPGQGRSLAISGPSWSSLSGAIDTIIASADRPNGVRRDVITTQRWSAPDAPLLFGGQRLPLSQLGVQTQEFSGRRLRTTFNIAVPADFYANAYGEAEILVDAAFTAAVQPGSHLDVYVNENIASSTPIYAQKGGLFSHLPVKIPLRHIRPGVNTIALEVVINSAEDRACAPGAPASQSPRFALFDTSEFVMPPFARMGQSPNLAAFAGTGFPYNRAAGEPLALALDRPDSDIISTAATLLGRISIMAGRVLKTDATVSPTSVGNRDAIFIGPISQIPQKALQQVNISVSSLNAWRPATDTNAKPSAPAPTLDQWSSKVSGGSLRGQISSVGNWLERNFDISFDSMQFMPRAEQPFQPTPNQTTLLAQAPSPEGGATWSVLTAPDPQKLRSGTDSLTRQDNWLKVSGRLVAHNDRTQASTIEPVSHFTLVNTIPGSLNNYRLVLANWLSSNSLSYTVLMVVALLLLGVTTSTVLSVFGRRK</sequence>
<dbReference type="InterPro" id="IPR018513">
    <property type="entry name" value="Cell_synthase_bac"/>
</dbReference>
<protein>
    <recommendedName>
        <fullName evidence="6">Cyclic di-GMP-binding protein</fullName>
    </recommendedName>
    <alternativeName>
        <fullName evidence="6">Cellulose synthase regulatory subunit</fullName>
    </alternativeName>
</protein>
<dbReference type="EMBL" id="JAUKWQ010000012">
    <property type="protein sequence ID" value="MDO1585073.1"/>
    <property type="molecule type" value="Genomic_DNA"/>
</dbReference>
<keyword evidence="9" id="KW-1185">Reference proteome</keyword>
<evidence type="ECO:0000256" key="5">
    <source>
        <dbReference type="ARBA" id="ARBA00023136"/>
    </source>
</evidence>
<keyword evidence="6" id="KW-0732">Signal</keyword>
<evidence type="ECO:0000256" key="2">
    <source>
        <dbReference type="ARBA" id="ARBA00022475"/>
    </source>
</evidence>